<evidence type="ECO:0000256" key="1">
    <source>
        <dbReference type="ARBA" id="ARBA00010830"/>
    </source>
</evidence>
<dbReference type="InterPro" id="IPR023346">
    <property type="entry name" value="Lysozyme-like_dom_sf"/>
</dbReference>
<evidence type="ECO:0000256" key="2">
    <source>
        <dbReference type="ARBA" id="ARBA00022729"/>
    </source>
</evidence>
<keyword evidence="4" id="KW-1133">Transmembrane helix</keyword>
<keyword evidence="2" id="KW-0732">Signal</keyword>
<gene>
    <name evidence="6" type="ORF">SAMN05660282_01004</name>
</gene>
<dbReference type="PROSITE" id="PS51109">
    <property type="entry name" value="G5"/>
    <property type="match status" value="1"/>
</dbReference>
<dbReference type="SUPFAM" id="SSF53955">
    <property type="entry name" value="Lysozyme-like"/>
    <property type="match status" value="1"/>
</dbReference>
<dbReference type="OrthoDB" id="1404170at2"/>
<dbReference type="STRING" id="185761.SAMN05660282_01004"/>
<dbReference type="InterPro" id="IPR011098">
    <property type="entry name" value="G5_dom"/>
</dbReference>
<dbReference type="Pfam" id="PF07501">
    <property type="entry name" value="G5"/>
    <property type="match status" value="1"/>
</dbReference>
<evidence type="ECO:0000313" key="6">
    <source>
        <dbReference type="EMBL" id="SFG46544.1"/>
    </source>
</evidence>
<name>A0A1I2S0Z5_9CORY</name>
<organism evidence="6 7">
    <name type="scientific">Corynebacterium spheniscorum</name>
    <dbReference type="NCBI Taxonomy" id="185761"/>
    <lineage>
        <taxon>Bacteria</taxon>
        <taxon>Bacillati</taxon>
        <taxon>Actinomycetota</taxon>
        <taxon>Actinomycetes</taxon>
        <taxon>Mycobacteriales</taxon>
        <taxon>Corynebacteriaceae</taxon>
        <taxon>Corynebacterium</taxon>
    </lineage>
</organism>
<dbReference type="Proteomes" id="UP000199065">
    <property type="component" value="Unassembled WGS sequence"/>
</dbReference>
<evidence type="ECO:0000259" key="5">
    <source>
        <dbReference type="PROSITE" id="PS51109"/>
    </source>
</evidence>
<keyword evidence="7" id="KW-1185">Reference proteome</keyword>
<dbReference type="AlphaFoldDB" id="A0A1I2S0Z5"/>
<keyword evidence="4" id="KW-0472">Membrane</keyword>
<reference evidence="6 7" key="1">
    <citation type="submission" date="2016-10" db="EMBL/GenBank/DDBJ databases">
        <authorList>
            <person name="de Groot N.N."/>
        </authorList>
    </citation>
    <scope>NUCLEOTIDE SEQUENCE [LARGE SCALE GENOMIC DNA]</scope>
    <source>
        <strain>J11</strain>
        <strain evidence="7">PG 39</strain>
    </source>
</reference>
<dbReference type="InterPro" id="IPR010618">
    <property type="entry name" value="RPF"/>
</dbReference>
<keyword evidence="4" id="KW-0812">Transmembrane</keyword>
<dbReference type="SMART" id="SM01208">
    <property type="entry name" value="G5"/>
    <property type="match status" value="1"/>
</dbReference>
<dbReference type="EMBL" id="FOPJ01000004">
    <property type="protein sequence ID" value="SFG46544.1"/>
    <property type="molecule type" value="Genomic_DNA"/>
</dbReference>
<feature type="transmembrane region" description="Helical" evidence="4">
    <location>
        <begin position="20"/>
        <end position="41"/>
    </location>
</feature>
<evidence type="ECO:0000256" key="3">
    <source>
        <dbReference type="ARBA" id="ARBA00022801"/>
    </source>
</evidence>
<dbReference type="CDD" id="cd13925">
    <property type="entry name" value="RPF"/>
    <property type="match status" value="1"/>
</dbReference>
<keyword evidence="3" id="KW-0378">Hydrolase</keyword>
<dbReference type="GO" id="GO:0016787">
    <property type="term" value="F:hydrolase activity"/>
    <property type="evidence" value="ECO:0007669"/>
    <property type="project" value="UniProtKB-KW"/>
</dbReference>
<dbReference type="Gene3D" id="2.20.230.10">
    <property type="entry name" value="Resuscitation-promoting factor rpfb"/>
    <property type="match status" value="1"/>
</dbReference>
<dbReference type="InterPro" id="IPR007137">
    <property type="entry name" value="DUF348"/>
</dbReference>
<accession>A0A1I2S0Z5</accession>
<feature type="domain" description="G5" evidence="5">
    <location>
        <begin position="210"/>
        <end position="290"/>
    </location>
</feature>
<proteinExistence type="inferred from homology"/>
<evidence type="ECO:0000313" key="7">
    <source>
        <dbReference type="Proteomes" id="UP000199065"/>
    </source>
</evidence>
<sequence length="380" mass="39998">MAIKQKSRINRINTSASVPLQLATGGMLSTLLVGGLVAVGMNKDVTIDVNGDEINLATMSGTIDEALKDAGIEVGAQDIVYPAPSERLAKNEKITVRTAKQVSVVIDGQPEVVTSNAVTVEELLNEVPGITKAYKADADASTKLPEEGFTVDLTAPKIVAINDGGETTYTSIAAKTVGDVLRERGITLGEKDTLSPAKDTAVTENMTIEVQRVATHQEITEEDVELPATYVDDPNTPAGEETILEPAVIGKKKVTHKVITVNGEERERVAIHEEELAPATPAKISRGTKAVPTAPAVAGGTVWDTLAQCEAGGNWSINTGNGFSGGLQFTPSTWLAYGGGAYAPQAWMATREQQIDVATRVQAGQGWGAWPACTAKLGIR</sequence>
<comment type="similarity">
    <text evidence="1">Belongs to the transglycosylase family. Rpf subfamily.</text>
</comment>
<protein>
    <submittedName>
        <fullName evidence="6">Uncharacterized conserved protein YabE, contains G5 and tandem DUF348 domains</fullName>
    </submittedName>
</protein>
<dbReference type="Gene3D" id="1.10.530.10">
    <property type="match status" value="1"/>
</dbReference>
<dbReference type="Pfam" id="PF06737">
    <property type="entry name" value="Transglycosylas"/>
    <property type="match status" value="1"/>
</dbReference>
<dbReference type="Pfam" id="PF03990">
    <property type="entry name" value="DUF348"/>
    <property type="match status" value="3"/>
</dbReference>
<dbReference type="RefSeq" id="WP_092285037.1">
    <property type="nucleotide sequence ID" value="NZ_FOPJ01000004.1"/>
</dbReference>
<evidence type="ECO:0000256" key="4">
    <source>
        <dbReference type="SAM" id="Phobius"/>
    </source>
</evidence>